<accession>A0AAW2CLX8</accession>
<sequence>MALYHLDRKALIWFQNVEQALQRFGVTAYDDPMEALTHLKQTSSVVAYKGCDMEIEQKSGVQLVELEDDGVMLGHQKAV</sequence>
<gene>
    <name evidence="1" type="ORF">SO802_018777</name>
</gene>
<keyword evidence="2" id="KW-1185">Reference proteome</keyword>
<dbReference type="EMBL" id="JAZDWU010000006">
    <property type="protein sequence ID" value="KAK9999174.1"/>
    <property type="molecule type" value="Genomic_DNA"/>
</dbReference>
<evidence type="ECO:0000313" key="2">
    <source>
        <dbReference type="Proteomes" id="UP001459277"/>
    </source>
</evidence>
<protein>
    <submittedName>
        <fullName evidence="1">Uncharacterized protein</fullName>
    </submittedName>
</protein>
<dbReference type="AlphaFoldDB" id="A0AAW2CLX8"/>
<evidence type="ECO:0000313" key="1">
    <source>
        <dbReference type="EMBL" id="KAK9999174.1"/>
    </source>
</evidence>
<name>A0AAW2CLX8_9ROSI</name>
<comment type="caution">
    <text evidence="1">The sequence shown here is derived from an EMBL/GenBank/DDBJ whole genome shotgun (WGS) entry which is preliminary data.</text>
</comment>
<proteinExistence type="predicted"/>
<organism evidence="1 2">
    <name type="scientific">Lithocarpus litseifolius</name>
    <dbReference type="NCBI Taxonomy" id="425828"/>
    <lineage>
        <taxon>Eukaryota</taxon>
        <taxon>Viridiplantae</taxon>
        <taxon>Streptophyta</taxon>
        <taxon>Embryophyta</taxon>
        <taxon>Tracheophyta</taxon>
        <taxon>Spermatophyta</taxon>
        <taxon>Magnoliopsida</taxon>
        <taxon>eudicotyledons</taxon>
        <taxon>Gunneridae</taxon>
        <taxon>Pentapetalae</taxon>
        <taxon>rosids</taxon>
        <taxon>fabids</taxon>
        <taxon>Fagales</taxon>
        <taxon>Fagaceae</taxon>
        <taxon>Lithocarpus</taxon>
    </lineage>
</organism>
<reference evidence="1 2" key="1">
    <citation type="submission" date="2024-01" db="EMBL/GenBank/DDBJ databases">
        <title>A telomere-to-telomere, gap-free genome of sweet tea (Lithocarpus litseifolius).</title>
        <authorList>
            <person name="Zhou J."/>
        </authorList>
    </citation>
    <scope>NUCLEOTIDE SEQUENCE [LARGE SCALE GENOMIC DNA]</scope>
    <source>
        <strain evidence="1">Zhou-2022a</strain>
        <tissue evidence="1">Leaf</tissue>
    </source>
</reference>
<dbReference type="Proteomes" id="UP001459277">
    <property type="component" value="Unassembled WGS sequence"/>
</dbReference>